<name>A0A6V7VFA0_MELEN</name>
<protein>
    <submittedName>
        <fullName evidence="2">Uncharacterized protein</fullName>
    </submittedName>
</protein>
<feature type="signal peptide" evidence="1">
    <location>
        <begin position="1"/>
        <end position="16"/>
    </location>
</feature>
<evidence type="ECO:0000256" key="1">
    <source>
        <dbReference type="SAM" id="SignalP"/>
    </source>
</evidence>
<dbReference type="EMBL" id="CAJEWN010000219">
    <property type="protein sequence ID" value="CAD2173552.1"/>
    <property type="molecule type" value="Genomic_DNA"/>
</dbReference>
<proteinExistence type="predicted"/>
<accession>A0A6V7VFA0</accession>
<evidence type="ECO:0000313" key="3">
    <source>
        <dbReference type="Proteomes" id="UP000580250"/>
    </source>
</evidence>
<dbReference type="Proteomes" id="UP000580250">
    <property type="component" value="Unassembled WGS sequence"/>
</dbReference>
<feature type="chain" id="PRO_5027648940" evidence="1">
    <location>
        <begin position="17"/>
        <end position="263"/>
    </location>
</feature>
<keyword evidence="1" id="KW-0732">Signal</keyword>
<comment type="caution">
    <text evidence="2">The sequence shown here is derived from an EMBL/GenBank/DDBJ whole genome shotgun (WGS) entry which is preliminary data.</text>
</comment>
<gene>
    <name evidence="2" type="ORF">MENT_LOCUS25168</name>
</gene>
<evidence type="ECO:0000313" key="2">
    <source>
        <dbReference type="EMBL" id="CAD2173552.1"/>
    </source>
</evidence>
<dbReference type="AlphaFoldDB" id="A0A6V7VFA0"/>
<organism evidence="2 3">
    <name type="scientific">Meloidogyne enterolobii</name>
    <name type="common">Root-knot nematode worm</name>
    <name type="synonym">Meloidogyne mayaguensis</name>
    <dbReference type="NCBI Taxonomy" id="390850"/>
    <lineage>
        <taxon>Eukaryota</taxon>
        <taxon>Metazoa</taxon>
        <taxon>Ecdysozoa</taxon>
        <taxon>Nematoda</taxon>
        <taxon>Chromadorea</taxon>
        <taxon>Rhabditida</taxon>
        <taxon>Tylenchina</taxon>
        <taxon>Tylenchomorpha</taxon>
        <taxon>Tylenchoidea</taxon>
        <taxon>Meloidogynidae</taxon>
        <taxon>Meloidogyninae</taxon>
        <taxon>Meloidogyne</taxon>
    </lineage>
</organism>
<reference evidence="2 3" key="1">
    <citation type="submission" date="2020-08" db="EMBL/GenBank/DDBJ databases">
        <authorList>
            <person name="Koutsovoulos G."/>
            <person name="Danchin GJ E."/>
        </authorList>
    </citation>
    <scope>NUCLEOTIDE SEQUENCE [LARGE SCALE GENOMIC DNA]</scope>
</reference>
<sequence length="263" mass="30825">MFFPFILLLFFFVGYPQQFLVEGTKPTRPAKLQTGNNPSQQPLDPKIFSLTDLSFLIRILNSIRHDELTVDENTTIEQILENKGQQILVGLGIQAEQTFADFKIKMEAVIGHFTNYVLRPYLNALHIRTSLDPNVVQEKLAFIYERLIDYGRFMARENFIEFLAIYGIEIVDTDVDVLMMIDDEVDNVEYDPNLQYPELDSVNAISDEIREQLYNLLRRPSQKEKNLFIYYHLLALARTLNRLFFSNYDQNVNGYRQFFETIP</sequence>